<name>A0A3S4EX71_9PEZI</name>
<organism evidence="3 4">
    <name type="scientific">Thermothielavioides terrestris</name>
    <dbReference type="NCBI Taxonomy" id="2587410"/>
    <lineage>
        <taxon>Eukaryota</taxon>
        <taxon>Fungi</taxon>
        <taxon>Dikarya</taxon>
        <taxon>Ascomycota</taxon>
        <taxon>Pezizomycotina</taxon>
        <taxon>Sordariomycetes</taxon>
        <taxon>Sordariomycetidae</taxon>
        <taxon>Sordariales</taxon>
        <taxon>Chaetomiaceae</taxon>
        <taxon>Thermothielavioides</taxon>
    </lineage>
</organism>
<reference evidence="3 4" key="1">
    <citation type="submission" date="2018-04" db="EMBL/GenBank/DDBJ databases">
        <authorList>
            <person name="Huttner S."/>
            <person name="Dainat J."/>
        </authorList>
    </citation>
    <scope>NUCLEOTIDE SEQUENCE [LARGE SCALE GENOMIC DNA]</scope>
</reference>
<feature type="transmembrane region" description="Helical" evidence="2">
    <location>
        <begin position="128"/>
        <end position="149"/>
    </location>
</feature>
<proteinExistence type="predicted"/>
<gene>
    <name evidence="3" type="ORF">TT172_LOCUS3914</name>
</gene>
<evidence type="ECO:0000313" key="4">
    <source>
        <dbReference type="Proteomes" id="UP000289323"/>
    </source>
</evidence>
<sequence>MASAPSNETPAGKLGLTIETTTPHIAEKRSESSPSPLQPFPAFEEKEAQLSRPSDVSSPSTARADPFDTDIEAMVTHNFSRRSAECTKGGSDCEVWPGQDHWRRKAKAAKRKRRYCNCLAGLSKRNRIIVKILIIMLIVGIAVGVGFGVSKPLGAGVWRSETQNSP</sequence>
<dbReference type="Proteomes" id="UP000289323">
    <property type="component" value="Unassembled WGS sequence"/>
</dbReference>
<evidence type="ECO:0000256" key="2">
    <source>
        <dbReference type="SAM" id="Phobius"/>
    </source>
</evidence>
<keyword evidence="2" id="KW-1133">Transmembrane helix</keyword>
<feature type="region of interest" description="Disordered" evidence="1">
    <location>
        <begin position="1"/>
        <end position="68"/>
    </location>
</feature>
<dbReference type="EMBL" id="OUUZ01000008">
    <property type="protein sequence ID" value="SPQ21495.1"/>
    <property type="molecule type" value="Genomic_DNA"/>
</dbReference>
<evidence type="ECO:0000256" key="1">
    <source>
        <dbReference type="SAM" id="MobiDB-lite"/>
    </source>
</evidence>
<protein>
    <submittedName>
        <fullName evidence="3">E3a3e82a-a57c-4c34-98cc-c4d315cfe596</fullName>
    </submittedName>
</protein>
<keyword evidence="2" id="KW-0472">Membrane</keyword>
<accession>A0A3S4EX71</accession>
<keyword evidence="2" id="KW-0812">Transmembrane</keyword>
<evidence type="ECO:0000313" key="3">
    <source>
        <dbReference type="EMBL" id="SPQ21495.1"/>
    </source>
</evidence>
<feature type="compositionally biased region" description="Polar residues" evidence="1">
    <location>
        <begin position="51"/>
        <end position="61"/>
    </location>
</feature>
<dbReference type="AlphaFoldDB" id="A0A3S4EX71"/>